<keyword evidence="2" id="KW-1185">Reference proteome</keyword>
<proteinExistence type="predicted"/>
<dbReference type="OrthoDB" id="25129at2759"/>
<evidence type="ECO:0008006" key="3">
    <source>
        <dbReference type="Google" id="ProtNLM"/>
    </source>
</evidence>
<evidence type="ECO:0000313" key="2">
    <source>
        <dbReference type="Proteomes" id="UP000664132"/>
    </source>
</evidence>
<organism evidence="1 2">
    <name type="scientific">Cadophora malorum</name>
    <dbReference type="NCBI Taxonomy" id="108018"/>
    <lineage>
        <taxon>Eukaryota</taxon>
        <taxon>Fungi</taxon>
        <taxon>Dikarya</taxon>
        <taxon>Ascomycota</taxon>
        <taxon>Pezizomycotina</taxon>
        <taxon>Leotiomycetes</taxon>
        <taxon>Helotiales</taxon>
        <taxon>Ploettnerulaceae</taxon>
        <taxon>Cadophora</taxon>
    </lineage>
</organism>
<dbReference type="InterPro" id="IPR011009">
    <property type="entry name" value="Kinase-like_dom_sf"/>
</dbReference>
<dbReference type="Gene3D" id="3.90.1200.10">
    <property type="match status" value="1"/>
</dbReference>
<dbReference type="SUPFAM" id="SSF56112">
    <property type="entry name" value="Protein kinase-like (PK-like)"/>
    <property type="match status" value="1"/>
</dbReference>
<gene>
    <name evidence="1" type="ORF">IFR04_000075</name>
</gene>
<dbReference type="AlphaFoldDB" id="A0A8H7WKP1"/>
<dbReference type="EMBL" id="JAFJYH010000001">
    <property type="protein sequence ID" value="KAG4426644.1"/>
    <property type="molecule type" value="Genomic_DNA"/>
</dbReference>
<accession>A0A8H7WKP1</accession>
<comment type="caution">
    <text evidence="1">The sequence shown here is derived from an EMBL/GenBank/DDBJ whole genome shotgun (WGS) entry which is preliminary data.</text>
</comment>
<evidence type="ECO:0000313" key="1">
    <source>
        <dbReference type="EMBL" id="KAG4426644.1"/>
    </source>
</evidence>
<dbReference type="Proteomes" id="UP000664132">
    <property type="component" value="Unassembled WGS sequence"/>
</dbReference>
<reference evidence="1" key="1">
    <citation type="submission" date="2021-02" db="EMBL/GenBank/DDBJ databases">
        <title>Genome sequence Cadophora malorum strain M34.</title>
        <authorList>
            <person name="Stefanovic E."/>
            <person name="Vu D."/>
            <person name="Scully C."/>
            <person name="Dijksterhuis J."/>
            <person name="Roader J."/>
            <person name="Houbraken J."/>
        </authorList>
    </citation>
    <scope>NUCLEOTIDE SEQUENCE</scope>
    <source>
        <strain evidence="1">M34</strain>
    </source>
</reference>
<sequence>MTEDKRKVEKTTGEEFDLHKTRSEQVRLTSGLPRNYEHQVLSHELPSYYSDGDRGEATVLVRVPEFLEYIPTKYIQIIEDLPNTSTRRIYSSKESSLRLRKHVEEPWALSSYKEAGIFKYHLSCTRLDATVEKVQDVLGSKRALFKQVSERIATITHGDDLAIIHGDFRPGNLVFASSTSGEEAGSDVDANRKQLVFVLDWELCHLSSITIDLGTMFAELYILYLFEESTSVPLISEAFLDTYGSLDVQDAYDPMVYRGVHLIIWPCRTEWSKSPKLMECTGYGCDILEKDREGNFEWFKQGIFGKLKKQLQIAELAVVT</sequence>
<protein>
    <recommendedName>
        <fullName evidence="3">Aminoglycoside phosphotransferase domain-containing protein</fullName>
    </recommendedName>
</protein>
<name>A0A8H7WKP1_9HELO</name>